<evidence type="ECO:0000313" key="1">
    <source>
        <dbReference type="EMBL" id="KAA0678112.1"/>
    </source>
</evidence>
<dbReference type="OrthoDB" id="8452369at2"/>
<protein>
    <submittedName>
        <fullName evidence="1">Uncharacterized protein</fullName>
    </submittedName>
</protein>
<dbReference type="InterPro" id="IPR009679">
    <property type="entry name" value="Phage_186_CII-like"/>
</dbReference>
<keyword evidence="2" id="KW-1185">Reference proteome</keyword>
<comment type="caution">
    <text evidence="1">The sequence shown here is derived from an EMBL/GenBank/DDBJ whole genome shotgun (WGS) entry which is preliminary data.</text>
</comment>
<sequence>MAKSPYKQRRPGTLKAAVHELIVACGGLERAAEIARVRKAQLFRYTDDSDDNADCHMPADIVAALERYCDLPLVTEWLAAEHGSALLPLALSPSEETIPQDVAEIAEHASKLFHEFARASTDGTIDAAEAARMLAAGDDMIREYMHLRPALTSRITRG</sequence>
<reference evidence="1 2" key="1">
    <citation type="submission" date="2018-07" db="EMBL/GenBank/DDBJ databases">
        <title>Genome sequence of Azospirillum sp. ATCC 49961.</title>
        <authorList>
            <person name="Sant'Anna F.H."/>
            <person name="Baldani J.I."/>
            <person name="Zilli J.E."/>
            <person name="Reis V.M."/>
            <person name="Hartmann A."/>
            <person name="Cruz L."/>
            <person name="de Souza E.M."/>
            <person name="de Oliveira Pedrosa F."/>
            <person name="Passaglia L.M.P."/>
        </authorList>
    </citation>
    <scope>NUCLEOTIDE SEQUENCE [LARGE SCALE GENOMIC DNA]</scope>
    <source>
        <strain evidence="1 2">ATCC 49961</strain>
    </source>
</reference>
<dbReference type="Proteomes" id="UP000480854">
    <property type="component" value="Unassembled WGS sequence"/>
</dbReference>
<accession>A0A9W7KS61</accession>
<proteinExistence type="predicted"/>
<evidence type="ECO:0000313" key="2">
    <source>
        <dbReference type="Proteomes" id="UP000480854"/>
    </source>
</evidence>
<dbReference type="Pfam" id="PF06892">
    <property type="entry name" value="Phage_CP76"/>
    <property type="match status" value="1"/>
</dbReference>
<dbReference type="EMBL" id="QOKW01000019">
    <property type="protein sequence ID" value="KAA0678112.1"/>
    <property type="molecule type" value="Genomic_DNA"/>
</dbReference>
<dbReference type="RefSeq" id="WP_149470843.1">
    <property type="nucleotide sequence ID" value="NZ_QOKW01000019.1"/>
</dbReference>
<organism evidence="1 2">
    <name type="scientific">Roseomonas genomospecies 6</name>
    <dbReference type="NCBI Taxonomy" id="214106"/>
    <lineage>
        <taxon>Bacteria</taxon>
        <taxon>Pseudomonadati</taxon>
        <taxon>Pseudomonadota</taxon>
        <taxon>Alphaproteobacteria</taxon>
        <taxon>Acetobacterales</taxon>
        <taxon>Roseomonadaceae</taxon>
        <taxon>Roseomonas</taxon>
    </lineage>
</organism>
<dbReference type="GO" id="GO:0003677">
    <property type="term" value="F:DNA binding"/>
    <property type="evidence" value="ECO:0007669"/>
    <property type="project" value="InterPro"/>
</dbReference>
<dbReference type="AlphaFoldDB" id="A0A9W7KS61"/>
<gene>
    <name evidence="1" type="ORF">DS843_21250</name>
</gene>
<name>A0A9W7KS61_9PROT</name>